<comment type="caution">
    <text evidence="1">The sequence shown here is derived from an EMBL/GenBank/DDBJ whole genome shotgun (WGS) entry which is preliminary data.</text>
</comment>
<accession>A0ACC2U7Y6</accession>
<gene>
    <name evidence="1" type="ORF">DSO57_1002607</name>
</gene>
<dbReference type="EMBL" id="QTSX02001426">
    <property type="protein sequence ID" value="KAJ9082661.1"/>
    <property type="molecule type" value="Genomic_DNA"/>
</dbReference>
<keyword evidence="2" id="KW-1185">Reference proteome</keyword>
<evidence type="ECO:0000313" key="2">
    <source>
        <dbReference type="Proteomes" id="UP001165960"/>
    </source>
</evidence>
<reference evidence="1" key="1">
    <citation type="submission" date="2022-04" db="EMBL/GenBank/DDBJ databases">
        <title>Genome of the entomopathogenic fungus Entomophthora muscae.</title>
        <authorList>
            <person name="Elya C."/>
            <person name="Lovett B.R."/>
            <person name="Lee E."/>
            <person name="Macias A.M."/>
            <person name="Hajek A.E."/>
            <person name="De Bivort B.L."/>
            <person name="Kasson M.T."/>
            <person name="De Fine Licht H.H."/>
            <person name="Stajich J.E."/>
        </authorList>
    </citation>
    <scope>NUCLEOTIDE SEQUENCE</scope>
    <source>
        <strain evidence="1">Berkeley</strain>
    </source>
</reference>
<dbReference type="Proteomes" id="UP001165960">
    <property type="component" value="Unassembled WGS sequence"/>
</dbReference>
<name>A0ACC2U7Y6_9FUNG</name>
<protein>
    <submittedName>
        <fullName evidence="1">Uncharacterized protein</fullName>
    </submittedName>
</protein>
<proteinExistence type="predicted"/>
<organism evidence="1 2">
    <name type="scientific">Entomophthora muscae</name>
    <dbReference type="NCBI Taxonomy" id="34485"/>
    <lineage>
        <taxon>Eukaryota</taxon>
        <taxon>Fungi</taxon>
        <taxon>Fungi incertae sedis</taxon>
        <taxon>Zoopagomycota</taxon>
        <taxon>Entomophthoromycotina</taxon>
        <taxon>Entomophthoromycetes</taxon>
        <taxon>Entomophthorales</taxon>
        <taxon>Entomophthoraceae</taxon>
        <taxon>Entomophthora</taxon>
    </lineage>
</organism>
<sequence length="139" mass="15122">MQAQYKLLASQYPLLVNDDSSKPVPGYDSGHTLGTGDSPNGHQITASCMPLRTQTYTEVVACLKKVKMGPDAGPVNRHQLLSVSRPELTIKLDSSGDVKNKSIGTKYSQFCSPELAKPEFATLKSFPQVPGPVKNCWRT</sequence>
<evidence type="ECO:0000313" key="1">
    <source>
        <dbReference type="EMBL" id="KAJ9082661.1"/>
    </source>
</evidence>